<dbReference type="InterPro" id="IPR050879">
    <property type="entry name" value="Acyltransferase_3"/>
</dbReference>
<feature type="transmembrane region" description="Helical" evidence="1">
    <location>
        <begin position="82"/>
        <end position="100"/>
    </location>
</feature>
<dbReference type="Pfam" id="PF01757">
    <property type="entry name" value="Acyl_transf_3"/>
    <property type="match status" value="1"/>
</dbReference>
<evidence type="ECO:0000313" key="4">
    <source>
        <dbReference type="Proteomes" id="UP000259610"/>
    </source>
</evidence>
<proteinExistence type="predicted"/>
<keyword evidence="1" id="KW-0812">Transmembrane</keyword>
<dbReference type="Proteomes" id="UP000259610">
    <property type="component" value="Unassembled WGS sequence"/>
</dbReference>
<feature type="transmembrane region" description="Helical" evidence="1">
    <location>
        <begin position="280"/>
        <end position="301"/>
    </location>
</feature>
<dbReference type="InterPro" id="IPR002656">
    <property type="entry name" value="Acyl_transf_3_dom"/>
</dbReference>
<feature type="transmembrane region" description="Helical" evidence="1">
    <location>
        <begin position="210"/>
        <end position="230"/>
    </location>
</feature>
<name>A0A3B9GWX8_9PROT</name>
<keyword evidence="1" id="KW-0472">Membrane</keyword>
<evidence type="ECO:0000256" key="1">
    <source>
        <dbReference type="SAM" id="Phobius"/>
    </source>
</evidence>
<organism evidence="3 4">
    <name type="scientific">Hyphomonas adhaerens</name>
    <dbReference type="NCBI Taxonomy" id="81029"/>
    <lineage>
        <taxon>Bacteria</taxon>
        <taxon>Pseudomonadati</taxon>
        <taxon>Pseudomonadota</taxon>
        <taxon>Alphaproteobacteria</taxon>
        <taxon>Hyphomonadales</taxon>
        <taxon>Hyphomonadaceae</taxon>
        <taxon>Hyphomonas</taxon>
    </lineage>
</organism>
<dbReference type="EMBL" id="DMAN01000162">
    <property type="protein sequence ID" value="HAE26967.1"/>
    <property type="molecule type" value="Genomic_DNA"/>
</dbReference>
<dbReference type="PANTHER" id="PTHR23028">
    <property type="entry name" value="ACETYLTRANSFERASE"/>
    <property type="match status" value="1"/>
</dbReference>
<feature type="domain" description="Acyltransferase 3" evidence="2">
    <location>
        <begin position="52"/>
        <end position="387"/>
    </location>
</feature>
<evidence type="ECO:0000259" key="2">
    <source>
        <dbReference type="Pfam" id="PF01757"/>
    </source>
</evidence>
<comment type="caution">
    <text evidence="3">The sequence shown here is derived from an EMBL/GenBank/DDBJ whole genome shotgun (WGS) entry which is preliminary data.</text>
</comment>
<dbReference type="GO" id="GO:0016747">
    <property type="term" value="F:acyltransferase activity, transferring groups other than amino-acyl groups"/>
    <property type="evidence" value="ECO:0007669"/>
    <property type="project" value="InterPro"/>
</dbReference>
<keyword evidence="1" id="KW-1133">Transmembrane helix</keyword>
<gene>
    <name evidence="3" type="ORF">DCG58_07400</name>
</gene>
<accession>A0A3B9GWX8</accession>
<reference evidence="3 4" key="1">
    <citation type="journal article" date="2018" name="Nat. Biotechnol.">
        <title>A standardized bacterial taxonomy based on genome phylogeny substantially revises the tree of life.</title>
        <authorList>
            <person name="Parks D.H."/>
            <person name="Chuvochina M."/>
            <person name="Waite D.W."/>
            <person name="Rinke C."/>
            <person name="Skarshewski A."/>
            <person name="Chaumeil P.A."/>
            <person name="Hugenholtz P."/>
        </authorList>
    </citation>
    <scope>NUCLEOTIDE SEQUENCE [LARGE SCALE GENOMIC DNA]</scope>
    <source>
        <strain evidence="3">UBA8733</strain>
    </source>
</reference>
<dbReference type="PANTHER" id="PTHR23028:SF134">
    <property type="entry name" value="PUTATIVE (AFU_ORTHOLOGUE AFUA_4G08520)-RELATED"/>
    <property type="match status" value="1"/>
</dbReference>
<protein>
    <recommendedName>
        <fullName evidence="2">Acyltransferase 3 domain-containing protein</fullName>
    </recommendedName>
</protein>
<feature type="transmembrane region" description="Helical" evidence="1">
    <location>
        <begin position="186"/>
        <end position="203"/>
    </location>
</feature>
<feature type="transmembrane region" description="Helical" evidence="1">
    <location>
        <begin position="371"/>
        <end position="391"/>
    </location>
</feature>
<dbReference type="AlphaFoldDB" id="A0A3B9GWX8"/>
<feature type="transmembrane region" description="Helical" evidence="1">
    <location>
        <begin position="347"/>
        <end position="365"/>
    </location>
</feature>
<feature type="transmembrane region" description="Helical" evidence="1">
    <location>
        <begin position="121"/>
        <end position="140"/>
    </location>
</feature>
<sequence length="409" mass="45417">MRRKDAGLGHCADAGLTWHQSCSCFSTQRKSEARVTSGSTQKGGAAVQRYYVLDGFRGIAALIVVLYHYIGPENYPFLTNSYIALDMFFVLSGFVIYHSYANRLRRGMSAGTYINQRFARLAPTVAIGVLFGAVATLAYYNSIGREVDSTRFALVHAGNLLFIPGLVDYNVPATGIFELFPSNGPLWSIFFEFVASVCFIWFVRLRRRSMLIGSLACFLILFIGACYLTLTTGRLLTPGVGFAPQHFLLGFPRVFASFLAGMLIYALTQEAPKYLTRRLPASRSLTAAFGIYGVMLAMLFFPFHMSGFYPFLGVAVLCPLLITVGARIQPQARWFNWVSDYLGQVSFPLYCIHVPVFLLVRTYLADAPWKIQVLLSLGVAFGASVLILALIESMRVRQNVTRLLKPVLG</sequence>
<feature type="transmembrane region" description="Helical" evidence="1">
    <location>
        <begin position="307"/>
        <end position="326"/>
    </location>
</feature>
<evidence type="ECO:0000313" key="3">
    <source>
        <dbReference type="EMBL" id="HAE26967.1"/>
    </source>
</evidence>
<feature type="transmembrane region" description="Helical" evidence="1">
    <location>
        <begin position="50"/>
        <end position="70"/>
    </location>
</feature>
<feature type="transmembrane region" description="Helical" evidence="1">
    <location>
        <begin position="250"/>
        <end position="268"/>
    </location>
</feature>